<organism evidence="1 2">
    <name type="scientific">Negadavirga shengliensis</name>
    <dbReference type="NCBI Taxonomy" id="1389218"/>
    <lineage>
        <taxon>Bacteria</taxon>
        <taxon>Pseudomonadati</taxon>
        <taxon>Bacteroidota</taxon>
        <taxon>Cytophagia</taxon>
        <taxon>Cytophagales</taxon>
        <taxon>Cyclobacteriaceae</taxon>
        <taxon>Negadavirga</taxon>
    </lineage>
</organism>
<dbReference type="EMBL" id="JBHSJJ010000003">
    <property type="protein sequence ID" value="MFC4871561.1"/>
    <property type="molecule type" value="Genomic_DNA"/>
</dbReference>
<keyword evidence="2" id="KW-1185">Reference proteome</keyword>
<evidence type="ECO:0000313" key="1">
    <source>
        <dbReference type="EMBL" id="MFC4871561.1"/>
    </source>
</evidence>
<protein>
    <submittedName>
        <fullName evidence="1">Sulfotransferase family 2 domain-containing protein</fullName>
    </submittedName>
</protein>
<gene>
    <name evidence="1" type="ORF">ACFPFU_07675</name>
</gene>
<proteinExistence type="predicted"/>
<dbReference type="RefSeq" id="WP_377063133.1">
    <property type="nucleotide sequence ID" value="NZ_JBHSJJ010000003.1"/>
</dbReference>
<accession>A0ABV9SYS4</accession>
<name>A0ABV9SYS4_9BACT</name>
<comment type="caution">
    <text evidence="1">The sequence shown here is derived from an EMBL/GenBank/DDBJ whole genome shotgun (WGS) entry which is preliminary data.</text>
</comment>
<dbReference type="Proteomes" id="UP001595818">
    <property type="component" value="Unassembled WGS sequence"/>
</dbReference>
<dbReference type="InterPro" id="IPR005331">
    <property type="entry name" value="Sulfotransferase"/>
</dbReference>
<dbReference type="Pfam" id="PF03567">
    <property type="entry name" value="Sulfotransfer_2"/>
    <property type="match status" value="1"/>
</dbReference>
<reference evidence="2" key="1">
    <citation type="journal article" date="2019" name="Int. J. Syst. Evol. Microbiol.">
        <title>The Global Catalogue of Microorganisms (GCM) 10K type strain sequencing project: providing services to taxonomists for standard genome sequencing and annotation.</title>
        <authorList>
            <consortium name="The Broad Institute Genomics Platform"/>
            <consortium name="The Broad Institute Genome Sequencing Center for Infectious Disease"/>
            <person name="Wu L."/>
            <person name="Ma J."/>
        </authorList>
    </citation>
    <scope>NUCLEOTIDE SEQUENCE [LARGE SCALE GENOMIC DNA]</scope>
    <source>
        <strain evidence="2">CGMCC 4.7466</strain>
    </source>
</reference>
<sequence>MKRRLVHMYILLLKLFGMKMVHFIHIGKTGGSAVRNAFEESSIVNGRYLLSYPYLFHMHGHEFTLEDCPSGEFVFFTIREPVSRFVSSFYSRKREGRPKNYNPWTEDERTAFTFFGTANELGEAIGSAEDKIRKKAIRAMKSIGHVKSSYWDWFKNDAFLISNKSKIFHVLRQERLSDDFDAFKRKYNIEVKSLTNDPIKSHKNVVELDTKLSSLAIQNISNWYKEDFYFLELMQELGLVEKCHMNYE</sequence>
<dbReference type="InterPro" id="IPR027417">
    <property type="entry name" value="P-loop_NTPase"/>
</dbReference>
<dbReference type="Gene3D" id="3.40.50.300">
    <property type="entry name" value="P-loop containing nucleotide triphosphate hydrolases"/>
    <property type="match status" value="1"/>
</dbReference>
<evidence type="ECO:0000313" key="2">
    <source>
        <dbReference type="Proteomes" id="UP001595818"/>
    </source>
</evidence>